<keyword evidence="3" id="KW-0479">Metal-binding</keyword>
<dbReference type="Proteomes" id="UP001228049">
    <property type="component" value="Unassembled WGS sequence"/>
</dbReference>
<protein>
    <submittedName>
        <fullName evidence="15">Cullin-9</fullName>
    </submittedName>
</protein>
<dbReference type="InterPro" id="IPR048962">
    <property type="entry name" value="ARIH1-like_UBL"/>
</dbReference>
<dbReference type="InterPro" id="IPR047560">
    <property type="entry name" value="Rcat_RBR_CUL9"/>
</dbReference>
<evidence type="ECO:0000259" key="13">
    <source>
        <dbReference type="PROSITE" id="PS50089"/>
    </source>
</evidence>
<dbReference type="SMART" id="SM00647">
    <property type="entry name" value="IBR"/>
    <property type="match status" value="2"/>
</dbReference>
<dbReference type="GO" id="GO:0016740">
    <property type="term" value="F:transferase activity"/>
    <property type="evidence" value="ECO:0007669"/>
    <property type="project" value="UniProtKB-KW"/>
</dbReference>
<evidence type="ECO:0000256" key="9">
    <source>
        <dbReference type="PROSITE-ProRule" id="PRU00175"/>
    </source>
</evidence>
<comment type="similarity">
    <text evidence="1">Belongs to the RBR family. Ariadne subfamily.</text>
</comment>
<name>A0AAD9CQI3_DISEL</name>
<dbReference type="PANTHER" id="PTHR22771:SF4">
    <property type="entry name" value="CULLIN 7-RELATED"/>
    <property type="match status" value="1"/>
</dbReference>
<dbReference type="SUPFAM" id="SSF75632">
    <property type="entry name" value="Cullin homology domain"/>
    <property type="match status" value="1"/>
</dbReference>
<evidence type="ECO:0000256" key="5">
    <source>
        <dbReference type="ARBA" id="ARBA00022771"/>
    </source>
</evidence>
<dbReference type="PROSITE" id="PS50069">
    <property type="entry name" value="CULLIN_2"/>
    <property type="match status" value="1"/>
</dbReference>
<dbReference type="InterPro" id="IPR036317">
    <property type="entry name" value="Cullin_homology_sf"/>
</dbReference>
<dbReference type="Gene3D" id="1.20.120.1750">
    <property type="match status" value="1"/>
</dbReference>
<dbReference type="PROSITE" id="PS50089">
    <property type="entry name" value="ZF_RING_2"/>
    <property type="match status" value="1"/>
</dbReference>
<feature type="domain" description="RING-type" evidence="14">
    <location>
        <begin position="347"/>
        <end position="564"/>
    </location>
</feature>
<dbReference type="InterPro" id="IPR017907">
    <property type="entry name" value="Znf_RING_CS"/>
</dbReference>
<keyword evidence="6" id="KW-0833">Ubl conjugation pathway</keyword>
<keyword evidence="16" id="KW-1185">Reference proteome</keyword>
<dbReference type="CDD" id="cd20347">
    <property type="entry name" value="BRcat_RBR_CUL9"/>
    <property type="match status" value="1"/>
</dbReference>
<dbReference type="InterPro" id="IPR002867">
    <property type="entry name" value="IBR_dom"/>
</dbReference>
<keyword evidence="7" id="KW-0862">Zinc</keyword>
<evidence type="ECO:0000256" key="4">
    <source>
        <dbReference type="ARBA" id="ARBA00022737"/>
    </source>
</evidence>
<keyword evidence="4" id="KW-0677">Repeat</keyword>
<evidence type="ECO:0000313" key="16">
    <source>
        <dbReference type="Proteomes" id="UP001228049"/>
    </source>
</evidence>
<accession>A0AAD9CQI3</accession>
<feature type="domain" description="Cullin family profile" evidence="12">
    <location>
        <begin position="1"/>
        <end position="141"/>
    </location>
</feature>
<evidence type="ECO:0000256" key="6">
    <source>
        <dbReference type="ARBA" id="ARBA00022786"/>
    </source>
</evidence>
<dbReference type="CDD" id="cd20359">
    <property type="entry name" value="Rcat_RBR_CUL9"/>
    <property type="match status" value="1"/>
</dbReference>
<dbReference type="InterPro" id="IPR036388">
    <property type="entry name" value="WH-like_DNA-bd_sf"/>
</dbReference>
<dbReference type="Gene3D" id="3.30.230.130">
    <property type="entry name" value="Cullin, Chain C, Domain 2"/>
    <property type="match status" value="1"/>
</dbReference>
<dbReference type="SUPFAM" id="SSF57850">
    <property type="entry name" value="RING/U-box"/>
    <property type="match status" value="1"/>
</dbReference>
<sequence length="688" mass="77205">MMEEEEGEELQEEAELQVLVLSPRCWAVSSLCFLNHPDQHLPEHLSSYLSSFTHFYSHSQSLSNPPLCVQVRVSLTPPLCVQWTWLGHAELTFSGCTLHVSTLQMFLLLQLNQQQEVQVEALLKQTRLSPPVLLHALKPLISEGGPLTCSRPDDPPQGVLQLDPGFVSRSEGGGVLKLLPRQTYLNVDEDAAATLERKRSFIYCLIVHIMKRERSMHLDNLVFKVLDSFAALRRRGEENPHIVEFLPDDPTSPQKGQAQLGLSREEGTENRAPNAPPMQDGVLDAILFSMGRTMTQQEVRQLMQRTVQQVSGTLSLDPDRAEHLLIHCRWNVDLLIQRFTDDPDALVLAAGLLTPEPLSPTPEYISPTPESISPAPCCPDHLTARIEQNLLTSCCCPITDCRARPTSCFFLSVLTDRDTIAKYESALLRGFVECCSNLTWCTNPQGCDQILCRESMGSMGTCNKCCWSSCFTCNFPEAHYPASCSHMSQWMDDGGYYDGMNMEAQSKHLAKLISKRCPSCQAQIEKNEGCLHMTCAKCNHGFCWRCLKPWKPTHKDYYNCSAMVSKAARQEKKFQDYNERCTFHHQAKDFAMNLENKVSSVNEALPMKTLTFVIDACKTLAQARKVLAYSCVYSFYNQETEKMEVMEQQTEALDLHTNALQILLGEPVASEPVASEPVASEPVASESL</sequence>
<feature type="domain" description="RING-type" evidence="13">
    <location>
        <begin position="517"/>
        <end position="560"/>
    </location>
</feature>
<dbReference type="Pfam" id="PF22191">
    <property type="entry name" value="IBR_1"/>
    <property type="match status" value="1"/>
</dbReference>
<evidence type="ECO:0000256" key="11">
    <source>
        <dbReference type="SAM" id="MobiDB-lite"/>
    </source>
</evidence>
<evidence type="ECO:0000256" key="8">
    <source>
        <dbReference type="ARBA" id="ARBA00022843"/>
    </source>
</evidence>
<keyword evidence="5 9" id="KW-0863">Zinc-finger</keyword>
<gene>
    <name evidence="15" type="ORF">KUDE01_012444</name>
</gene>
<evidence type="ECO:0000259" key="14">
    <source>
        <dbReference type="PROSITE" id="PS51873"/>
    </source>
</evidence>
<evidence type="ECO:0000313" key="15">
    <source>
        <dbReference type="EMBL" id="KAK1905261.1"/>
    </source>
</evidence>
<evidence type="ECO:0000256" key="1">
    <source>
        <dbReference type="ARBA" id="ARBA00005884"/>
    </source>
</evidence>
<dbReference type="AlphaFoldDB" id="A0AAD9CQI3"/>
<proteinExistence type="inferred from homology"/>
<evidence type="ECO:0000256" key="7">
    <source>
        <dbReference type="ARBA" id="ARBA00022833"/>
    </source>
</evidence>
<feature type="region of interest" description="Disordered" evidence="11">
    <location>
        <begin position="243"/>
        <end position="278"/>
    </location>
</feature>
<evidence type="ECO:0000256" key="3">
    <source>
        <dbReference type="ARBA" id="ARBA00022723"/>
    </source>
</evidence>
<dbReference type="PANTHER" id="PTHR22771">
    <property type="entry name" value="CULLIN AND GALACTOSE-BINDING DOMAIN-CONTAINING"/>
    <property type="match status" value="1"/>
</dbReference>
<evidence type="ECO:0000256" key="10">
    <source>
        <dbReference type="PROSITE-ProRule" id="PRU00330"/>
    </source>
</evidence>
<dbReference type="Pfam" id="PF21235">
    <property type="entry name" value="UBA_ARI1"/>
    <property type="match status" value="1"/>
</dbReference>
<dbReference type="InterPro" id="IPR016158">
    <property type="entry name" value="Cullin_homology"/>
</dbReference>
<reference evidence="15" key="1">
    <citation type="submission" date="2023-04" db="EMBL/GenBank/DDBJ databases">
        <title>Chromosome-level genome of Chaenocephalus aceratus.</title>
        <authorList>
            <person name="Park H."/>
        </authorList>
    </citation>
    <scope>NUCLEOTIDE SEQUENCE</scope>
    <source>
        <strain evidence="15">DE</strain>
        <tissue evidence="15">Muscle</tissue>
    </source>
</reference>
<organism evidence="15 16">
    <name type="scientific">Dissostichus eleginoides</name>
    <name type="common">Patagonian toothfish</name>
    <name type="synonym">Dissostichus amissus</name>
    <dbReference type="NCBI Taxonomy" id="100907"/>
    <lineage>
        <taxon>Eukaryota</taxon>
        <taxon>Metazoa</taxon>
        <taxon>Chordata</taxon>
        <taxon>Craniata</taxon>
        <taxon>Vertebrata</taxon>
        <taxon>Euteleostomi</taxon>
        <taxon>Actinopterygii</taxon>
        <taxon>Neopterygii</taxon>
        <taxon>Teleostei</taxon>
        <taxon>Neoteleostei</taxon>
        <taxon>Acanthomorphata</taxon>
        <taxon>Eupercaria</taxon>
        <taxon>Perciformes</taxon>
        <taxon>Notothenioidei</taxon>
        <taxon>Nototheniidae</taxon>
        <taxon>Dissostichus</taxon>
    </lineage>
</organism>
<dbReference type="InterPro" id="IPR001841">
    <property type="entry name" value="Znf_RING"/>
</dbReference>
<comment type="caution">
    <text evidence="15">The sequence shown here is derived from an EMBL/GenBank/DDBJ whole genome shotgun (WGS) entry which is preliminary data.</text>
</comment>
<keyword evidence="8" id="KW-0832">Ubl conjugation</keyword>
<evidence type="ECO:0000259" key="12">
    <source>
        <dbReference type="PROSITE" id="PS50069"/>
    </source>
</evidence>
<dbReference type="PROSITE" id="PS00518">
    <property type="entry name" value="ZF_RING_1"/>
    <property type="match status" value="1"/>
</dbReference>
<dbReference type="InterPro" id="IPR044066">
    <property type="entry name" value="TRIAD_supradom"/>
</dbReference>
<evidence type="ECO:0000256" key="2">
    <source>
        <dbReference type="ARBA" id="ARBA00022679"/>
    </source>
</evidence>
<dbReference type="PROSITE" id="PS51873">
    <property type="entry name" value="TRIAD"/>
    <property type="match status" value="1"/>
</dbReference>
<comment type="similarity">
    <text evidence="10">Belongs to the cullin family.</text>
</comment>
<keyword evidence="2" id="KW-0808">Transferase</keyword>
<dbReference type="Gene3D" id="1.10.10.10">
    <property type="entry name" value="Winged helix-like DNA-binding domain superfamily/Winged helix DNA-binding domain"/>
    <property type="match status" value="1"/>
</dbReference>
<dbReference type="InterPro" id="IPR045093">
    <property type="entry name" value="Cullin"/>
</dbReference>
<dbReference type="GO" id="GO:0008270">
    <property type="term" value="F:zinc ion binding"/>
    <property type="evidence" value="ECO:0007669"/>
    <property type="project" value="UniProtKB-KW"/>
</dbReference>
<dbReference type="InterPro" id="IPR047561">
    <property type="entry name" value="BRcat_RBR_CUL9"/>
</dbReference>
<dbReference type="EMBL" id="JASDAP010000003">
    <property type="protein sequence ID" value="KAK1905261.1"/>
    <property type="molecule type" value="Genomic_DNA"/>
</dbReference>